<keyword evidence="2" id="KW-1185">Reference proteome</keyword>
<gene>
    <name evidence="1" type="ORF">NEISICOT_00841</name>
</gene>
<accession>C6M2V2</accession>
<reference evidence="1" key="1">
    <citation type="submission" date="2009-07" db="EMBL/GenBank/DDBJ databases">
        <authorList>
            <person name="Weinstock G."/>
            <person name="Sodergren E."/>
            <person name="Clifton S."/>
            <person name="Fulton L."/>
            <person name="Fulton B."/>
            <person name="Courtney L."/>
            <person name="Fronick C."/>
            <person name="Harrison M."/>
            <person name="Strong C."/>
            <person name="Farmer C."/>
            <person name="Delahaunty K."/>
            <person name="Markovic C."/>
            <person name="Hall O."/>
            <person name="Minx P."/>
            <person name="Tomlinson C."/>
            <person name="Mitreva M."/>
            <person name="Nelson J."/>
            <person name="Hou S."/>
            <person name="Wollam A."/>
            <person name="Pepin K.H."/>
            <person name="Johnson M."/>
            <person name="Bhonagiri V."/>
            <person name="Nash W.E."/>
            <person name="Warren W."/>
            <person name="Chinwalla A."/>
            <person name="Mardis E.R."/>
            <person name="Wilson R.K."/>
        </authorList>
    </citation>
    <scope>NUCLEOTIDE SEQUENCE [LARGE SCALE GENOMIC DNA]</scope>
    <source>
        <strain evidence="1">ATCC 29256</strain>
    </source>
</reference>
<proteinExistence type="predicted"/>
<dbReference type="AlphaFoldDB" id="C6M2V2"/>
<protein>
    <submittedName>
        <fullName evidence="1">Uncharacterized protein</fullName>
    </submittedName>
</protein>
<organism evidence="1 2">
    <name type="scientific">Neisseria sicca ATCC 29256</name>
    <dbReference type="NCBI Taxonomy" id="547045"/>
    <lineage>
        <taxon>Bacteria</taxon>
        <taxon>Pseudomonadati</taxon>
        <taxon>Pseudomonadota</taxon>
        <taxon>Betaproteobacteria</taxon>
        <taxon>Neisseriales</taxon>
        <taxon>Neisseriaceae</taxon>
        <taxon>Neisseria</taxon>
    </lineage>
</organism>
<dbReference type="EMBL" id="ACKO02000004">
    <property type="protein sequence ID" value="EET45216.1"/>
    <property type="molecule type" value="Genomic_DNA"/>
</dbReference>
<comment type="caution">
    <text evidence="1">The sequence shown here is derived from an EMBL/GenBank/DDBJ whole genome shotgun (WGS) entry which is preliminary data.</text>
</comment>
<evidence type="ECO:0000313" key="1">
    <source>
        <dbReference type="EMBL" id="EET45216.1"/>
    </source>
</evidence>
<sequence>MLFKAISSGSACLAAGRTVRAACRFRILRYESGGKQKTKSKSVFRLVDKTAGNGSANVGSNPIAQS</sequence>
<evidence type="ECO:0000313" key="2">
    <source>
        <dbReference type="Proteomes" id="UP000005365"/>
    </source>
</evidence>
<dbReference type="Proteomes" id="UP000005365">
    <property type="component" value="Unassembled WGS sequence"/>
</dbReference>
<name>C6M2V2_NEISI</name>